<proteinExistence type="predicted"/>
<evidence type="ECO:0000313" key="2">
    <source>
        <dbReference type="EMBL" id="KAJ4005621.1"/>
    </source>
</evidence>
<gene>
    <name evidence="2" type="ORF">NW766_011173</name>
</gene>
<feature type="compositionally biased region" description="Basic residues" evidence="1">
    <location>
        <begin position="159"/>
        <end position="173"/>
    </location>
</feature>
<feature type="compositionally biased region" description="Basic and acidic residues" evidence="1">
    <location>
        <begin position="103"/>
        <end position="124"/>
    </location>
</feature>
<reference evidence="2" key="1">
    <citation type="submission" date="2022-10" db="EMBL/GenBank/DDBJ databases">
        <title>Fusarium specimens isolated from Avocado Roots.</title>
        <authorList>
            <person name="Stajich J."/>
            <person name="Roper C."/>
            <person name="Heimlech-Rivalta G."/>
        </authorList>
    </citation>
    <scope>NUCLEOTIDE SEQUENCE</scope>
    <source>
        <strain evidence="2">CF00143</strain>
    </source>
</reference>
<comment type="caution">
    <text evidence="2">The sequence shown here is derived from an EMBL/GenBank/DDBJ whole genome shotgun (WGS) entry which is preliminary data.</text>
</comment>
<sequence>MTFDVMVHCEVFLQTEWCPRAEYPITKESVSSLYCSKCHPPPWQRSVEEQQRENVEMQPQEDVDMQSQEDVDMQLEDEARSSDKTLSVERAEPGLRFQELIDEVTRRSAAEDEQNHRNRREESSRTTLSPEFYYTTRAGRRIPAPRGTPPASPTPAGGRTRRTRRTHPYHPAT</sequence>
<name>A0A9W8U5X5_9HYPO</name>
<feature type="compositionally biased region" description="Basic and acidic residues" evidence="1">
    <location>
        <begin position="77"/>
        <end position="93"/>
    </location>
</feature>
<feature type="compositionally biased region" description="Basic and acidic residues" evidence="1">
    <location>
        <begin position="46"/>
        <end position="55"/>
    </location>
</feature>
<dbReference type="EMBL" id="JAPDHF010000021">
    <property type="protein sequence ID" value="KAJ4005621.1"/>
    <property type="molecule type" value="Genomic_DNA"/>
</dbReference>
<protein>
    <submittedName>
        <fullName evidence="2">Uncharacterized protein</fullName>
    </submittedName>
</protein>
<accession>A0A9W8U5X5</accession>
<keyword evidence="3" id="KW-1185">Reference proteome</keyword>
<organism evidence="2 3">
    <name type="scientific">Fusarium irregulare</name>
    <dbReference type="NCBI Taxonomy" id="2494466"/>
    <lineage>
        <taxon>Eukaryota</taxon>
        <taxon>Fungi</taxon>
        <taxon>Dikarya</taxon>
        <taxon>Ascomycota</taxon>
        <taxon>Pezizomycotina</taxon>
        <taxon>Sordariomycetes</taxon>
        <taxon>Hypocreomycetidae</taxon>
        <taxon>Hypocreales</taxon>
        <taxon>Nectriaceae</taxon>
        <taxon>Fusarium</taxon>
        <taxon>Fusarium incarnatum-equiseti species complex</taxon>
    </lineage>
</organism>
<dbReference type="Proteomes" id="UP001152130">
    <property type="component" value="Unassembled WGS sequence"/>
</dbReference>
<feature type="region of interest" description="Disordered" evidence="1">
    <location>
        <begin position="46"/>
        <end position="173"/>
    </location>
</feature>
<dbReference type="AlphaFoldDB" id="A0A9W8U5X5"/>
<evidence type="ECO:0000256" key="1">
    <source>
        <dbReference type="SAM" id="MobiDB-lite"/>
    </source>
</evidence>
<evidence type="ECO:0000313" key="3">
    <source>
        <dbReference type="Proteomes" id="UP001152130"/>
    </source>
</evidence>
<feature type="compositionally biased region" description="Acidic residues" evidence="1">
    <location>
        <begin position="59"/>
        <end position="76"/>
    </location>
</feature>